<dbReference type="Proteomes" id="UP000029462">
    <property type="component" value="Unassembled WGS sequence"/>
</dbReference>
<dbReference type="OrthoDB" id="6627396at2"/>
<reference evidence="1 2" key="1">
    <citation type="submission" date="2014-09" db="EMBL/GenBank/DDBJ databases">
        <title>Whole genome shotgun sequence of Escherichia vulneris NBRC 102420.</title>
        <authorList>
            <person name="Yoshida Y."/>
            <person name="Hosoyama A."/>
            <person name="Tsuchikane K."/>
            <person name="Ohji S."/>
            <person name="Ichikawa N."/>
            <person name="Kimura A."/>
            <person name="Yamazoe A."/>
            <person name="Ezaki T."/>
            <person name="Fujita N."/>
        </authorList>
    </citation>
    <scope>NUCLEOTIDE SEQUENCE [LARGE SCALE GENOMIC DNA]</scope>
    <source>
        <strain evidence="1 2">NBRC 102420</strain>
    </source>
</reference>
<dbReference type="AlphaFoldDB" id="A0A090UX37"/>
<organism evidence="1 2">
    <name type="scientific">Pseudescherichia vulneris NBRC 102420</name>
    <dbReference type="NCBI Taxonomy" id="1115515"/>
    <lineage>
        <taxon>Bacteria</taxon>
        <taxon>Pseudomonadati</taxon>
        <taxon>Pseudomonadota</taxon>
        <taxon>Gammaproteobacteria</taxon>
        <taxon>Enterobacterales</taxon>
        <taxon>Enterobacteriaceae</taxon>
        <taxon>Pseudescherichia</taxon>
    </lineage>
</organism>
<keyword evidence="2" id="KW-1185">Reference proteome</keyword>
<comment type="caution">
    <text evidence="1">The sequence shown here is derived from an EMBL/GenBank/DDBJ whole genome shotgun (WGS) entry which is preliminary data.</text>
</comment>
<evidence type="ECO:0000313" key="2">
    <source>
        <dbReference type="Proteomes" id="UP000029462"/>
    </source>
</evidence>
<protein>
    <submittedName>
        <fullName evidence="1">Uncharacterized protein</fullName>
    </submittedName>
</protein>
<gene>
    <name evidence="1" type="ORF">EV102420_06_00560</name>
</gene>
<accession>A0A090UX37</accession>
<sequence>MMNFIKSLIPRWTLDTVALQEAHGSYEIVCVIEDVRPGETFDAVCDLRVFTWFLWSWPDGEPINLRAFTPKVNA</sequence>
<dbReference type="STRING" id="1115515.EV102420_06_00560"/>
<evidence type="ECO:0000313" key="1">
    <source>
        <dbReference type="EMBL" id="GAL57180.1"/>
    </source>
</evidence>
<name>A0A090UX37_PSEVU</name>
<proteinExistence type="predicted"/>
<dbReference type="EMBL" id="BBMZ01000006">
    <property type="protein sequence ID" value="GAL57180.1"/>
    <property type="molecule type" value="Genomic_DNA"/>
</dbReference>